<dbReference type="AlphaFoldDB" id="A0ABD1NH67"/>
<evidence type="ECO:0000256" key="2">
    <source>
        <dbReference type="ARBA" id="ARBA00022737"/>
    </source>
</evidence>
<feature type="repeat" description="PPR" evidence="3">
    <location>
        <begin position="245"/>
        <end position="279"/>
    </location>
</feature>
<dbReference type="InterPro" id="IPR002885">
    <property type="entry name" value="PPR_rpt"/>
</dbReference>
<evidence type="ECO:0000313" key="5">
    <source>
        <dbReference type="EMBL" id="KAL2346490.1"/>
    </source>
</evidence>
<evidence type="ECO:0000313" key="6">
    <source>
        <dbReference type="Proteomes" id="UP001603857"/>
    </source>
</evidence>
<gene>
    <name evidence="5" type="ORF">Fmac_000490</name>
</gene>
<accession>A0ABD1NH67</accession>
<evidence type="ECO:0000256" key="3">
    <source>
        <dbReference type="PROSITE-ProRule" id="PRU00708"/>
    </source>
</evidence>
<comment type="caution">
    <text evidence="5">The sequence shown here is derived from an EMBL/GenBank/DDBJ whole genome shotgun (WGS) entry which is preliminary data.</text>
</comment>
<feature type="repeat" description="PPR" evidence="3">
    <location>
        <begin position="210"/>
        <end position="244"/>
    </location>
</feature>
<dbReference type="InterPro" id="IPR050872">
    <property type="entry name" value="PPR_P_subfamily"/>
</dbReference>
<organism evidence="5 6">
    <name type="scientific">Flemingia macrophylla</name>
    <dbReference type="NCBI Taxonomy" id="520843"/>
    <lineage>
        <taxon>Eukaryota</taxon>
        <taxon>Viridiplantae</taxon>
        <taxon>Streptophyta</taxon>
        <taxon>Embryophyta</taxon>
        <taxon>Tracheophyta</taxon>
        <taxon>Spermatophyta</taxon>
        <taxon>Magnoliopsida</taxon>
        <taxon>eudicotyledons</taxon>
        <taxon>Gunneridae</taxon>
        <taxon>Pentapetalae</taxon>
        <taxon>rosids</taxon>
        <taxon>fabids</taxon>
        <taxon>Fabales</taxon>
        <taxon>Fabaceae</taxon>
        <taxon>Papilionoideae</taxon>
        <taxon>50 kb inversion clade</taxon>
        <taxon>NPAAA clade</taxon>
        <taxon>indigoferoid/millettioid clade</taxon>
        <taxon>Phaseoleae</taxon>
        <taxon>Flemingia</taxon>
    </lineage>
</organism>
<keyword evidence="6" id="KW-1185">Reference proteome</keyword>
<evidence type="ECO:0008006" key="7">
    <source>
        <dbReference type="Google" id="ProtNLM"/>
    </source>
</evidence>
<dbReference type="NCBIfam" id="TIGR00756">
    <property type="entry name" value="PPR"/>
    <property type="match status" value="1"/>
</dbReference>
<feature type="region of interest" description="Disordered" evidence="4">
    <location>
        <begin position="41"/>
        <end position="72"/>
    </location>
</feature>
<dbReference type="Gene3D" id="1.25.40.10">
    <property type="entry name" value="Tetratricopeptide repeat domain"/>
    <property type="match status" value="1"/>
</dbReference>
<reference evidence="5 6" key="1">
    <citation type="submission" date="2024-08" db="EMBL/GenBank/DDBJ databases">
        <title>Insights into the chromosomal genome structure of Flemingia macrophylla.</title>
        <authorList>
            <person name="Ding Y."/>
            <person name="Zhao Y."/>
            <person name="Bi W."/>
            <person name="Wu M."/>
            <person name="Zhao G."/>
            <person name="Gong Y."/>
            <person name="Li W."/>
            <person name="Zhang P."/>
        </authorList>
    </citation>
    <scope>NUCLEOTIDE SEQUENCE [LARGE SCALE GENOMIC DNA]</scope>
    <source>
        <strain evidence="5">DYQJB</strain>
        <tissue evidence="5">Leaf</tissue>
    </source>
</reference>
<sequence length="371" mass="40416">MDEPLGAGSHIHDVIDGAMVDEGVGEIIRWRVEDGVLGVPRRHRDDAVGGQREASRRSGRPRGEALPQRTHGRLLRRPAAAAGSAGDFHALRDVLNKRIQDGFFNTKRTFSFITAATVSPCLIDAVADTLSELNEGLTRRNALDSLVTRLSKLRRADEALRVIDSLARGRVCAPAACTFHPILNLLARKRSLDHARRVVDCMAGLGVGLDVTAHNIFLMAHCFTGDLEAAAGVLRRMEEEGLAADPRTFDALVVGACRVGRVEGAVVLVRRMVDDGVPILYSTHMCVVGALLKMGGSELAVRYVRSFVGMDERLDAELLGCLASKLVNLKMGKEALPLLEEMKQRYLPMSHKLKKFYDEHGGNEKGEDGGV</sequence>
<evidence type="ECO:0000256" key="4">
    <source>
        <dbReference type="SAM" id="MobiDB-lite"/>
    </source>
</evidence>
<proteinExistence type="inferred from homology"/>
<dbReference type="PANTHER" id="PTHR46128">
    <property type="entry name" value="MITOCHONDRIAL GROUP I INTRON SPLICING FACTOR CCM1"/>
    <property type="match status" value="1"/>
</dbReference>
<dbReference type="Pfam" id="PF01535">
    <property type="entry name" value="PPR"/>
    <property type="match status" value="2"/>
</dbReference>
<dbReference type="EMBL" id="JBGMDY010000001">
    <property type="protein sequence ID" value="KAL2346490.1"/>
    <property type="molecule type" value="Genomic_DNA"/>
</dbReference>
<dbReference type="PANTHER" id="PTHR46128:SF211">
    <property type="entry name" value="PENTACOTRIPEPTIDE-REPEAT REGION OF PRORP DOMAIN-CONTAINING PROTEIN"/>
    <property type="match status" value="1"/>
</dbReference>
<dbReference type="InterPro" id="IPR011990">
    <property type="entry name" value="TPR-like_helical_dom_sf"/>
</dbReference>
<protein>
    <recommendedName>
        <fullName evidence="7">Pentatricopeptide repeat-containing protein</fullName>
    </recommendedName>
</protein>
<dbReference type="PROSITE" id="PS51375">
    <property type="entry name" value="PPR"/>
    <property type="match status" value="2"/>
</dbReference>
<name>A0ABD1NH67_9FABA</name>
<evidence type="ECO:0000256" key="1">
    <source>
        <dbReference type="ARBA" id="ARBA00007626"/>
    </source>
</evidence>
<comment type="similarity">
    <text evidence="1">Belongs to the PPR family. P subfamily.</text>
</comment>
<dbReference type="Proteomes" id="UP001603857">
    <property type="component" value="Unassembled WGS sequence"/>
</dbReference>
<keyword evidence="2" id="KW-0677">Repeat</keyword>